<dbReference type="CDD" id="cd16913">
    <property type="entry name" value="YkuD_like"/>
    <property type="match status" value="1"/>
</dbReference>
<evidence type="ECO:0000256" key="5">
    <source>
        <dbReference type="ARBA" id="ARBA00022801"/>
    </source>
</evidence>
<keyword evidence="7 9" id="KW-0573">Peptidoglycan synthesis</keyword>
<evidence type="ECO:0000256" key="3">
    <source>
        <dbReference type="ARBA" id="ARBA00022676"/>
    </source>
</evidence>
<evidence type="ECO:0000256" key="1">
    <source>
        <dbReference type="ARBA" id="ARBA00004752"/>
    </source>
</evidence>
<evidence type="ECO:0000256" key="6">
    <source>
        <dbReference type="ARBA" id="ARBA00022960"/>
    </source>
</evidence>
<evidence type="ECO:0000256" key="9">
    <source>
        <dbReference type="PROSITE-ProRule" id="PRU01373"/>
    </source>
</evidence>
<feature type="active site" description="Proton donor/acceptor" evidence="9">
    <location>
        <position position="206"/>
    </location>
</feature>
<reference evidence="12 13" key="1">
    <citation type="submission" date="2023-07" db="EMBL/GenBank/DDBJ databases">
        <title>Genomic Encyclopedia of Type Strains, Phase IV (KMG-IV): sequencing the most valuable type-strain genomes for metagenomic binning, comparative biology and taxonomic classification.</title>
        <authorList>
            <person name="Goeker M."/>
        </authorList>
    </citation>
    <scope>NUCLEOTIDE SEQUENCE [LARGE SCALE GENOMIC DNA]</scope>
    <source>
        <strain evidence="12 13">DSM 19922</strain>
    </source>
</reference>
<feature type="region of interest" description="Disordered" evidence="10">
    <location>
        <begin position="250"/>
        <end position="276"/>
    </location>
</feature>
<keyword evidence="6 9" id="KW-0133">Cell shape</keyword>
<evidence type="ECO:0000256" key="8">
    <source>
        <dbReference type="ARBA" id="ARBA00023316"/>
    </source>
</evidence>
<evidence type="ECO:0000313" key="13">
    <source>
        <dbReference type="Proteomes" id="UP001244552"/>
    </source>
</evidence>
<evidence type="ECO:0000259" key="11">
    <source>
        <dbReference type="PROSITE" id="PS52029"/>
    </source>
</evidence>
<dbReference type="EMBL" id="JAUSVU010000004">
    <property type="protein sequence ID" value="MDQ0532716.1"/>
    <property type="molecule type" value="Genomic_DNA"/>
</dbReference>
<dbReference type="InterPro" id="IPR005490">
    <property type="entry name" value="LD_TPept_cat_dom"/>
</dbReference>
<evidence type="ECO:0000256" key="10">
    <source>
        <dbReference type="SAM" id="MobiDB-lite"/>
    </source>
</evidence>
<dbReference type="InterPro" id="IPR050979">
    <property type="entry name" value="LD-transpeptidase"/>
</dbReference>
<accession>A0ABU0MH25</accession>
<evidence type="ECO:0000256" key="4">
    <source>
        <dbReference type="ARBA" id="ARBA00022679"/>
    </source>
</evidence>
<keyword evidence="13" id="KW-1185">Reference proteome</keyword>
<dbReference type="InterPro" id="IPR038063">
    <property type="entry name" value="Transpep_catalytic_dom"/>
</dbReference>
<keyword evidence="3" id="KW-0328">Glycosyltransferase</keyword>
<evidence type="ECO:0000256" key="2">
    <source>
        <dbReference type="ARBA" id="ARBA00005992"/>
    </source>
</evidence>
<dbReference type="Pfam" id="PF03734">
    <property type="entry name" value="YkuD"/>
    <property type="match status" value="1"/>
</dbReference>
<dbReference type="SUPFAM" id="SSF141523">
    <property type="entry name" value="L,D-transpeptidase catalytic domain-like"/>
    <property type="match status" value="1"/>
</dbReference>
<comment type="pathway">
    <text evidence="1 9">Cell wall biogenesis; peptidoglycan biosynthesis.</text>
</comment>
<sequence length="422" mass="43742">MFGRDGQRLLDLVHGTSPCCQGGADGTEGWLDAPTQPAAAAFLLFVPAVYPVLGDRRSTFRMDGFSPLRRAPAAAPSTAAASPKAVLPWWAVALVLVAVQGGVAPRPASAQAAGQPAIAISLADRRLYLTTPDGGTRSFPVAIGRPGVSIPVGDSAVKRKRRDPTWHPTAHQRREKPSLPSAVPPGPGNPLGKFALDLGWPAIAIHGTNEPESVGRRASGGCFRMLPGDIATVFAAAEVGTPVRVLRGSLGGQGGLPSEPKPVPAPPAAAADNPTAAGRATAPIAAVPVRLAPARPSPGALPPDPVPDPRCESVTAPLRRMICDLPALALLDGRARGLQMRFLGSVADPQARAEASYGFIQDERRFHERISALCWVRQGTEGDPAVAAAAQSCLSDALERRISDVNERIAALGGGTRLAARP</sequence>
<dbReference type="Gene3D" id="2.40.440.10">
    <property type="entry name" value="L,D-transpeptidase catalytic domain-like"/>
    <property type="match status" value="1"/>
</dbReference>
<dbReference type="PROSITE" id="PS52029">
    <property type="entry name" value="LD_TPASE"/>
    <property type="match status" value="1"/>
</dbReference>
<dbReference type="PANTHER" id="PTHR30582:SF24">
    <property type="entry name" value="L,D-TRANSPEPTIDASE ERFK_SRFK-RELATED"/>
    <property type="match status" value="1"/>
</dbReference>
<evidence type="ECO:0000256" key="7">
    <source>
        <dbReference type="ARBA" id="ARBA00022984"/>
    </source>
</evidence>
<comment type="similarity">
    <text evidence="2">Belongs to the YkuD family.</text>
</comment>
<feature type="active site" description="Nucleophile" evidence="9">
    <location>
        <position position="222"/>
    </location>
</feature>
<dbReference type="RefSeq" id="WP_307354215.1">
    <property type="nucleotide sequence ID" value="NZ_JAUSVU010000004.1"/>
</dbReference>
<protein>
    <submittedName>
        <fullName evidence="12">L,D-transpeptidase ErfK/SrfK</fullName>
    </submittedName>
</protein>
<dbReference type="Proteomes" id="UP001244552">
    <property type="component" value="Unassembled WGS sequence"/>
</dbReference>
<feature type="region of interest" description="Disordered" evidence="10">
    <location>
        <begin position="152"/>
        <end position="188"/>
    </location>
</feature>
<organism evidence="12 13">
    <name type="scientific">Azospirillum picis</name>
    <dbReference type="NCBI Taxonomy" id="488438"/>
    <lineage>
        <taxon>Bacteria</taxon>
        <taxon>Pseudomonadati</taxon>
        <taxon>Pseudomonadota</taxon>
        <taxon>Alphaproteobacteria</taxon>
        <taxon>Rhodospirillales</taxon>
        <taxon>Azospirillaceae</taxon>
        <taxon>Azospirillum</taxon>
    </lineage>
</organism>
<gene>
    <name evidence="12" type="ORF">QO018_001563</name>
</gene>
<keyword evidence="8 9" id="KW-0961">Cell wall biogenesis/degradation</keyword>
<dbReference type="PANTHER" id="PTHR30582">
    <property type="entry name" value="L,D-TRANSPEPTIDASE"/>
    <property type="match status" value="1"/>
</dbReference>
<proteinExistence type="inferred from homology"/>
<evidence type="ECO:0000313" key="12">
    <source>
        <dbReference type="EMBL" id="MDQ0532716.1"/>
    </source>
</evidence>
<name>A0ABU0MH25_9PROT</name>
<keyword evidence="4" id="KW-0808">Transferase</keyword>
<keyword evidence="5" id="KW-0378">Hydrolase</keyword>
<comment type="caution">
    <text evidence="12">The sequence shown here is derived from an EMBL/GenBank/DDBJ whole genome shotgun (WGS) entry which is preliminary data.</text>
</comment>
<feature type="domain" description="L,D-TPase catalytic" evidence="11">
    <location>
        <begin position="116"/>
        <end position="246"/>
    </location>
</feature>